<accession>A0A0K1JJ99</accession>
<dbReference type="EMBL" id="CP011112">
    <property type="protein sequence ID" value="AKU16665.1"/>
    <property type="molecule type" value="Genomic_DNA"/>
</dbReference>
<dbReference type="SUPFAM" id="SSF46785">
    <property type="entry name" value="Winged helix' DNA-binding domain"/>
    <property type="match status" value="1"/>
</dbReference>
<sequence>MSERLSTHECVTDLLPVHLSGKWDDQIVMSLLDGPRRFGELLTALQPVTPKVLAASLRAMQRDGFVTRTAYDEVPARVEYELTELGRSLLDLLKARCAWTKEHLADLRAARAASDQLALESA</sequence>
<evidence type="ECO:0000313" key="5">
    <source>
        <dbReference type="EMBL" id="AKU16665.1"/>
    </source>
</evidence>
<dbReference type="Pfam" id="PF01638">
    <property type="entry name" value="HxlR"/>
    <property type="match status" value="1"/>
</dbReference>
<dbReference type="Gene3D" id="1.10.10.10">
    <property type="entry name" value="Winged helix-like DNA-binding domain superfamily/Winged helix DNA-binding domain"/>
    <property type="match status" value="1"/>
</dbReference>
<keyword evidence="6" id="KW-1185">Reference proteome</keyword>
<dbReference type="InterPro" id="IPR002577">
    <property type="entry name" value="HTH_HxlR"/>
</dbReference>
<dbReference type="AlphaFoldDB" id="A0A0K1JJ99"/>
<name>A0A0K1JJ99_9MICO</name>
<keyword evidence="2" id="KW-0238">DNA-binding</keyword>
<proteinExistence type="predicted"/>
<evidence type="ECO:0000313" key="6">
    <source>
        <dbReference type="Proteomes" id="UP000066480"/>
    </source>
</evidence>
<dbReference type="RefSeq" id="WP_052592222.1">
    <property type="nucleotide sequence ID" value="NZ_CP011112.1"/>
</dbReference>
<dbReference type="GO" id="GO:0003677">
    <property type="term" value="F:DNA binding"/>
    <property type="evidence" value="ECO:0007669"/>
    <property type="project" value="UniProtKB-KW"/>
</dbReference>
<dbReference type="InterPro" id="IPR036388">
    <property type="entry name" value="WH-like_DNA-bd_sf"/>
</dbReference>
<dbReference type="OrthoDB" id="370168at2"/>
<keyword evidence="1" id="KW-0805">Transcription regulation</keyword>
<dbReference type="PROSITE" id="PS51118">
    <property type="entry name" value="HTH_HXLR"/>
    <property type="match status" value="1"/>
</dbReference>
<dbReference type="STRING" id="571913.VV02_13635"/>
<evidence type="ECO:0000256" key="2">
    <source>
        <dbReference type="ARBA" id="ARBA00023125"/>
    </source>
</evidence>
<dbReference type="InterPro" id="IPR036390">
    <property type="entry name" value="WH_DNA-bd_sf"/>
</dbReference>
<organism evidence="5 6">
    <name type="scientific">Luteipulveratus mongoliensis</name>
    <dbReference type="NCBI Taxonomy" id="571913"/>
    <lineage>
        <taxon>Bacteria</taxon>
        <taxon>Bacillati</taxon>
        <taxon>Actinomycetota</taxon>
        <taxon>Actinomycetes</taxon>
        <taxon>Micrococcales</taxon>
        <taxon>Dermacoccaceae</taxon>
        <taxon>Luteipulveratus</taxon>
    </lineage>
</organism>
<dbReference type="PANTHER" id="PTHR33204">
    <property type="entry name" value="TRANSCRIPTIONAL REGULATOR, MARR FAMILY"/>
    <property type="match status" value="1"/>
</dbReference>
<dbReference type="Proteomes" id="UP000066480">
    <property type="component" value="Chromosome"/>
</dbReference>
<feature type="domain" description="HTH hxlR-type" evidence="4">
    <location>
        <begin position="10"/>
        <end position="108"/>
    </location>
</feature>
<gene>
    <name evidence="5" type="ORF">VV02_13635</name>
</gene>
<evidence type="ECO:0000256" key="3">
    <source>
        <dbReference type="ARBA" id="ARBA00023163"/>
    </source>
</evidence>
<reference evidence="5 6" key="1">
    <citation type="submission" date="2015-03" db="EMBL/GenBank/DDBJ databases">
        <title>Luteipulveratus halotolerans sp. nov., a novel actinobacterium (Dermacoccaceae) from Sarawak, Malaysia.</title>
        <authorList>
            <person name="Juboi H."/>
            <person name="Basik A."/>
            <person name="Shamsul S.S."/>
            <person name="Arnold P."/>
            <person name="Schmitt E.K."/>
            <person name="Sanglier J.-J."/>
            <person name="Yeo T."/>
        </authorList>
    </citation>
    <scope>NUCLEOTIDE SEQUENCE [LARGE SCALE GENOMIC DNA]</scope>
    <source>
        <strain evidence="5 6">MN07-A0370</strain>
    </source>
</reference>
<protein>
    <recommendedName>
        <fullName evidence="4">HTH hxlR-type domain-containing protein</fullName>
    </recommendedName>
</protein>
<evidence type="ECO:0000256" key="1">
    <source>
        <dbReference type="ARBA" id="ARBA00023015"/>
    </source>
</evidence>
<dbReference type="KEGG" id="lmoi:VV02_13635"/>
<evidence type="ECO:0000259" key="4">
    <source>
        <dbReference type="PROSITE" id="PS51118"/>
    </source>
</evidence>
<dbReference type="PANTHER" id="PTHR33204:SF39">
    <property type="entry name" value="TRANSCRIPTIONAL REGULATORY PROTEIN"/>
    <property type="match status" value="1"/>
</dbReference>
<keyword evidence="3" id="KW-0804">Transcription</keyword>